<keyword evidence="5 6" id="KW-0472">Membrane</keyword>
<gene>
    <name evidence="8" type="ORF">BCR34DRAFT_489752</name>
</gene>
<dbReference type="Proteomes" id="UP000193144">
    <property type="component" value="Unassembled WGS sequence"/>
</dbReference>
<evidence type="ECO:0000256" key="4">
    <source>
        <dbReference type="ARBA" id="ARBA00022989"/>
    </source>
</evidence>
<reference evidence="8 9" key="1">
    <citation type="submission" date="2016-07" db="EMBL/GenBank/DDBJ databases">
        <title>Pervasive Adenine N6-methylation of Active Genes in Fungi.</title>
        <authorList>
            <consortium name="DOE Joint Genome Institute"/>
            <person name="Mondo S.J."/>
            <person name="Dannebaum R.O."/>
            <person name="Kuo R.C."/>
            <person name="Labutti K."/>
            <person name="Haridas S."/>
            <person name="Kuo A."/>
            <person name="Salamov A."/>
            <person name="Ahrendt S.R."/>
            <person name="Lipzen A."/>
            <person name="Sullivan W."/>
            <person name="Andreopoulos W.B."/>
            <person name="Clum A."/>
            <person name="Lindquist E."/>
            <person name="Daum C."/>
            <person name="Ramamoorthy G.K."/>
            <person name="Gryganskyi A."/>
            <person name="Culley D."/>
            <person name="Magnuson J.K."/>
            <person name="James T.Y."/>
            <person name="O'Malley M.A."/>
            <person name="Stajich J.E."/>
            <person name="Spatafora J.W."/>
            <person name="Visel A."/>
            <person name="Grigoriev I.V."/>
        </authorList>
    </citation>
    <scope>NUCLEOTIDE SEQUENCE [LARGE SCALE GENOMIC DNA]</scope>
    <source>
        <strain evidence="8 9">CBS 115471</strain>
    </source>
</reference>
<evidence type="ECO:0000313" key="9">
    <source>
        <dbReference type="Proteomes" id="UP000193144"/>
    </source>
</evidence>
<evidence type="ECO:0000313" key="8">
    <source>
        <dbReference type="EMBL" id="ORY07019.1"/>
    </source>
</evidence>
<organism evidence="8 9">
    <name type="scientific">Clohesyomyces aquaticus</name>
    <dbReference type="NCBI Taxonomy" id="1231657"/>
    <lineage>
        <taxon>Eukaryota</taxon>
        <taxon>Fungi</taxon>
        <taxon>Dikarya</taxon>
        <taxon>Ascomycota</taxon>
        <taxon>Pezizomycotina</taxon>
        <taxon>Dothideomycetes</taxon>
        <taxon>Pleosporomycetidae</taxon>
        <taxon>Pleosporales</taxon>
        <taxon>Lindgomycetaceae</taxon>
        <taxon>Clohesyomyces</taxon>
    </lineage>
</organism>
<dbReference type="AlphaFoldDB" id="A0A1Y1Z9T5"/>
<feature type="transmembrane region" description="Helical" evidence="6">
    <location>
        <begin position="253"/>
        <end position="272"/>
    </location>
</feature>
<dbReference type="EMBL" id="MCFA01000112">
    <property type="protein sequence ID" value="ORY07019.1"/>
    <property type="molecule type" value="Genomic_DNA"/>
</dbReference>
<dbReference type="InterPro" id="IPR020846">
    <property type="entry name" value="MFS_dom"/>
</dbReference>
<keyword evidence="9" id="KW-1185">Reference proteome</keyword>
<comment type="caution">
    <text evidence="8">The sequence shown here is derived from an EMBL/GenBank/DDBJ whole genome shotgun (WGS) entry which is preliminary data.</text>
</comment>
<feature type="domain" description="Major facilitator superfamily (MFS) profile" evidence="7">
    <location>
        <begin position="56"/>
        <end position="567"/>
    </location>
</feature>
<dbReference type="Pfam" id="PF06609">
    <property type="entry name" value="TRI12"/>
    <property type="match status" value="1"/>
</dbReference>
<feature type="transmembrane region" description="Helical" evidence="6">
    <location>
        <begin position="123"/>
        <end position="142"/>
    </location>
</feature>
<keyword evidence="2" id="KW-0813">Transport</keyword>
<feature type="transmembrane region" description="Helical" evidence="6">
    <location>
        <begin position="323"/>
        <end position="342"/>
    </location>
</feature>
<feature type="transmembrane region" description="Helical" evidence="6">
    <location>
        <begin position="148"/>
        <end position="167"/>
    </location>
</feature>
<feature type="transmembrane region" description="Helical" evidence="6">
    <location>
        <begin position="284"/>
        <end position="303"/>
    </location>
</feature>
<feature type="transmembrane region" description="Helical" evidence="6">
    <location>
        <begin position="214"/>
        <end position="232"/>
    </location>
</feature>
<dbReference type="InterPro" id="IPR005829">
    <property type="entry name" value="Sugar_transporter_CS"/>
</dbReference>
<feature type="transmembrane region" description="Helical" evidence="6">
    <location>
        <begin position="179"/>
        <end position="202"/>
    </location>
</feature>
<dbReference type="InterPro" id="IPR010573">
    <property type="entry name" value="MFS_Str1/Tri12-like"/>
</dbReference>
<sequence>MTPTQDAISAAGKNDVELSHVEHVQNESSEVSIDQIGFVAEEDEMPPGYFRSSFFLGSMMAIGFGLFGGTAGFKFSATVLATINAELGPDPNYVWIALVYTLTSAVALLIIGRVSDIFGRRWVFIGGAACGTVGSIVCATAQTVPSFIGGMVIIGIGAATQLSYYYVIGELLPMKYRLAGNGFCYIFAIPAGFGPAISRAFVLYQPKVGWRGPYYVLIAINALALVCWVVFYHPPTFEMKHRGESKIDYVKKFDYVGTVLYTGGALLFMMGLNWGGGIHPWSSAHVIATIVIGFLALVAFVLWESFMKLREPLMPVNLFTNRAWNLATIITGVGASMFYAFAVVWPRMVAELYTVPGKTMDAALIASLQSLAITTGEIIGGFGARKIGYVKWQIFTTLSIAGVLFATMATCTTESRTRAACLMWFGNVAVGWAEGLAITAVTLTARNQAELGTASGTAGSIRFLISSIASTIYNVVLSNKLAKNTASLVPPALAAAGLPTSSIKSFILALPTKKFTKVPGVTAEVIKAGLAAYKEANVQSFRVVFLTTIAFTGLAVLLSLFLPDIDKLLTTKVAVTLGKNEKVADEKLGA</sequence>
<evidence type="ECO:0000256" key="5">
    <source>
        <dbReference type="ARBA" id="ARBA00023136"/>
    </source>
</evidence>
<dbReference type="InterPro" id="IPR036259">
    <property type="entry name" value="MFS_trans_sf"/>
</dbReference>
<dbReference type="PANTHER" id="PTHR23501">
    <property type="entry name" value="MAJOR FACILITATOR SUPERFAMILY"/>
    <property type="match status" value="1"/>
</dbReference>
<feature type="transmembrane region" description="Helical" evidence="6">
    <location>
        <begin position="54"/>
        <end position="73"/>
    </location>
</feature>
<evidence type="ECO:0000256" key="1">
    <source>
        <dbReference type="ARBA" id="ARBA00004141"/>
    </source>
</evidence>
<name>A0A1Y1Z9T5_9PLEO</name>
<comment type="subcellular location">
    <subcellularLocation>
        <location evidence="1">Membrane</location>
        <topology evidence="1">Multi-pass membrane protein</topology>
    </subcellularLocation>
</comment>
<dbReference type="OrthoDB" id="4161376at2759"/>
<feature type="transmembrane region" description="Helical" evidence="6">
    <location>
        <begin position="93"/>
        <end position="111"/>
    </location>
</feature>
<feature type="transmembrane region" description="Helical" evidence="6">
    <location>
        <begin position="422"/>
        <end position="445"/>
    </location>
</feature>
<evidence type="ECO:0000256" key="2">
    <source>
        <dbReference type="ARBA" id="ARBA00022448"/>
    </source>
</evidence>
<protein>
    <submittedName>
        <fullName evidence="8">Fungal trichothecene efflux pump</fullName>
    </submittedName>
</protein>
<dbReference type="Gene3D" id="1.20.1250.20">
    <property type="entry name" value="MFS general substrate transporter like domains"/>
    <property type="match status" value="1"/>
</dbReference>
<dbReference type="PROSITE" id="PS50850">
    <property type="entry name" value="MFS"/>
    <property type="match status" value="1"/>
</dbReference>
<dbReference type="PANTHER" id="PTHR23501:SF109">
    <property type="entry name" value="MAJOR FACILITATOR SUPERFAMILY (MFS) PROFILE DOMAIN-CONTAINING PROTEIN-RELATED"/>
    <property type="match status" value="1"/>
</dbReference>
<feature type="transmembrane region" description="Helical" evidence="6">
    <location>
        <begin position="457"/>
        <end position="476"/>
    </location>
</feature>
<proteinExistence type="predicted"/>
<dbReference type="CDD" id="cd06179">
    <property type="entry name" value="MFS_TRI12_like"/>
    <property type="match status" value="1"/>
</dbReference>
<dbReference type="SUPFAM" id="SSF103473">
    <property type="entry name" value="MFS general substrate transporter"/>
    <property type="match status" value="1"/>
</dbReference>
<dbReference type="PROSITE" id="PS00216">
    <property type="entry name" value="SUGAR_TRANSPORT_1"/>
    <property type="match status" value="1"/>
</dbReference>
<feature type="transmembrane region" description="Helical" evidence="6">
    <location>
        <begin position="392"/>
        <end position="410"/>
    </location>
</feature>
<feature type="transmembrane region" description="Helical" evidence="6">
    <location>
        <begin position="543"/>
        <end position="562"/>
    </location>
</feature>
<dbReference type="InterPro" id="IPR053791">
    <property type="entry name" value="MFS_Tri12-like"/>
</dbReference>
<keyword evidence="3 6" id="KW-0812">Transmembrane</keyword>
<evidence type="ECO:0000259" key="7">
    <source>
        <dbReference type="PROSITE" id="PS50850"/>
    </source>
</evidence>
<dbReference type="GO" id="GO:0005886">
    <property type="term" value="C:plasma membrane"/>
    <property type="evidence" value="ECO:0007669"/>
    <property type="project" value="TreeGrafter"/>
</dbReference>
<dbReference type="GO" id="GO:0022857">
    <property type="term" value="F:transmembrane transporter activity"/>
    <property type="evidence" value="ECO:0007669"/>
    <property type="project" value="InterPro"/>
</dbReference>
<accession>A0A1Y1Z9T5</accession>
<keyword evidence="4 6" id="KW-1133">Transmembrane helix</keyword>
<evidence type="ECO:0000256" key="3">
    <source>
        <dbReference type="ARBA" id="ARBA00022692"/>
    </source>
</evidence>
<evidence type="ECO:0000256" key="6">
    <source>
        <dbReference type="SAM" id="Phobius"/>
    </source>
</evidence>